<comment type="caution">
    <text evidence="2">The sequence shown here is derived from an EMBL/GenBank/DDBJ whole genome shotgun (WGS) entry which is preliminary data.</text>
</comment>
<proteinExistence type="predicted"/>
<feature type="compositionally biased region" description="Acidic residues" evidence="1">
    <location>
        <begin position="297"/>
        <end position="311"/>
    </location>
</feature>
<feature type="region of interest" description="Disordered" evidence="1">
    <location>
        <begin position="278"/>
        <end position="311"/>
    </location>
</feature>
<gene>
    <name evidence="2" type="ORF">PG993_004597</name>
</gene>
<protein>
    <submittedName>
        <fullName evidence="2">Uncharacterized protein</fullName>
    </submittedName>
</protein>
<keyword evidence="3" id="KW-1185">Reference proteome</keyword>
<feature type="compositionally biased region" description="Basic and acidic residues" evidence="1">
    <location>
        <begin position="287"/>
        <end position="296"/>
    </location>
</feature>
<evidence type="ECO:0000313" key="2">
    <source>
        <dbReference type="EMBL" id="KAK8044573.1"/>
    </source>
</evidence>
<feature type="compositionally biased region" description="Polar residues" evidence="1">
    <location>
        <begin position="713"/>
        <end position="725"/>
    </location>
</feature>
<organism evidence="2 3">
    <name type="scientific">Apiospora rasikravindrae</name>
    <dbReference type="NCBI Taxonomy" id="990691"/>
    <lineage>
        <taxon>Eukaryota</taxon>
        <taxon>Fungi</taxon>
        <taxon>Dikarya</taxon>
        <taxon>Ascomycota</taxon>
        <taxon>Pezizomycotina</taxon>
        <taxon>Sordariomycetes</taxon>
        <taxon>Xylariomycetidae</taxon>
        <taxon>Amphisphaeriales</taxon>
        <taxon>Apiosporaceae</taxon>
        <taxon>Apiospora</taxon>
    </lineage>
</organism>
<reference evidence="2 3" key="1">
    <citation type="submission" date="2023-01" db="EMBL/GenBank/DDBJ databases">
        <title>Analysis of 21 Apiospora genomes using comparative genomics revels a genus with tremendous synthesis potential of carbohydrate active enzymes and secondary metabolites.</title>
        <authorList>
            <person name="Sorensen T."/>
        </authorList>
    </citation>
    <scope>NUCLEOTIDE SEQUENCE [LARGE SCALE GENOMIC DNA]</scope>
    <source>
        <strain evidence="2 3">CBS 33761</strain>
    </source>
</reference>
<evidence type="ECO:0000313" key="3">
    <source>
        <dbReference type="Proteomes" id="UP001444661"/>
    </source>
</evidence>
<dbReference type="PANTHER" id="PTHR40788:SF2">
    <property type="entry name" value="CLR5 DOMAIN-CONTAINING PROTEIN"/>
    <property type="match status" value="1"/>
</dbReference>
<feature type="region of interest" description="Disordered" evidence="1">
    <location>
        <begin position="49"/>
        <end position="120"/>
    </location>
</feature>
<accession>A0ABR1TDA6</accession>
<feature type="region of interest" description="Disordered" evidence="1">
    <location>
        <begin position="689"/>
        <end position="770"/>
    </location>
</feature>
<evidence type="ECO:0000256" key="1">
    <source>
        <dbReference type="SAM" id="MobiDB-lite"/>
    </source>
</evidence>
<dbReference type="Proteomes" id="UP001444661">
    <property type="component" value="Unassembled WGS sequence"/>
</dbReference>
<feature type="compositionally biased region" description="Basic and acidic residues" evidence="1">
    <location>
        <begin position="729"/>
        <end position="758"/>
    </location>
</feature>
<name>A0ABR1TDA6_9PEZI</name>
<dbReference type="EMBL" id="JAQQWK010000003">
    <property type="protein sequence ID" value="KAK8044573.1"/>
    <property type="molecule type" value="Genomic_DNA"/>
</dbReference>
<dbReference type="PANTHER" id="PTHR40788">
    <property type="entry name" value="CLR5 DOMAIN-CONTAINING PROTEIN-RELATED"/>
    <property type="match status" value="1"/>
</dbReference>
<sequence>MAKSERRFIAGARDAVKSWRKLNRFYQANSAKIIEKWKFLDMPRRRGTLRRHWPRNTDAEATGNGKGKETGKGKQKGADMFPTRKHPHLEGLAPWRPKDGKEPTAKAMVKPSDSEMPKDLKGWTQNKTWLHDRDKLMFPYFNEKDLESEGLLEIIRARAADPPSEFSAWDWYSWNKELKVACGLIPGNEREATTIQDWHDLVNRETGSYGEEFNIQQEAAEWMGSPMHPLVVQAAITLQEGHIAVGHVPDVESKLAMEVQGVVYQFLLGICEELASDEAPKGKGKGKGKEKDKEPAQAEDEGEDEDEEMPDADAARAMGEAVRALGTPWRDEKPDPGDRRYQRKVLDFLQTCRPGLPFTSPNDINWDFIEQVVHDRLVSAENELLGMRENPAVFAEKMKECREHHWRQVAPITKARPGMSEDEKNQIGFYFGNTRGMAAAQRNQHQFLKKQFNLRWKANEKTFELQTAIVQRIATYEIWSTCFHVASGTMILRPREGSQVSADYQKLACMIWAHRAPGFTDAVPANTIADEMAEIVERGKNGFSDLNKGFIADFRASNDVQMELGKFLLRHTDGWFKAPYSFMDRPHLDRIFRRFFTPIRNLFALKFVNINFPCEDKWKTEAPPWQALVERAEKAEAPDYRQRANYNAATRLANQEAETNLRRFWTELDRMLEKAGAIPLETRALFERARPLRTPDAGARPGKTSTTTSSSSKNTQDATVVTFSAGTDAADRPSRLVLEDRREKEKTRGVPDPSREPVRAAPNAAPPPAQRIPVTKRAMDLLELILGEYTENQPVAWDDFVAMMKSIGFDERTTNTGGSLRLFVPLPKLTQGWGIAQTASKHRPHPEDHHYLRTVRDWARNEKYGLAKYKWTLDTFVLEKKAN</sequence>